<feature type="compositionally biased region" description="Polar residues" evidence="1">
    <location>
        <begin position="398"/>
        <end position="415"/>
    </location>
</feature>
<evidence type="ECO:0000256" key="1">
    <source>
        <dbReference type="SAM" id="MobiDB-lite"/>
    </source>
</evidence>
<protein>
    <recommendedName>
        <fullName evidence="4">Myb-like domain-containing protein</fullName>
    </recommendedName>
</protein>
<dbReference type="CDD" id="cd00167">
    <property type="entry name" value="SANT"/>
    <property type="match status" value="1"/>
</dbReference>
<dbReference type="OrthoDB" id="2240312at2759"/>
<dbReference type="GO" id="GO:0042790">
    <property type="term" value="P:nucleolar large rRNA transcription by RNA polymerase I"/>
    <property type="evidence" value="ECO:0007669"/>
    <property type="project" value="InterPro"/>
</dbReference>
<name>W2RK03_CYPE1</name>
<keyword evidence="3" id="KW-1185">Reference proteome</keyword>
<feature type="compositionally biased region" description="Acidic residues" evidence="1">
    <location>
        <begin position="1"/>
        <end position="15"/>
    </location>
</feature>
<dbReference type="AlphaFoldDB" id="W2RK03"/>
<dbReference type="InterPro" id="IPR039601">
    <property type="entry name" value="Rrn5"/>
</dbReference>
<evidence type="ECO:0000313" key="2">
    <source>
        <dbReference type="EMBL" id="ETN36675.1"/>
    </source>
</evidence>
<dbReference type="RefSeq" id="XP_008721493.1">
    <property type="nucleotide sequence ID" value="XM_008723271.1"/>
</dbReference>
<dbReference type="InterPro" id="IPR001005">
    <property type="entry name" value="SANT/Myb"/>
</dbReference>
<proteinExistence type="predicted"/>
<dbReference type="GO" id="GO:0000182">
    <property type="term" value="F:rDNA binding"/>
    <property type="evidence" value="ECO:0007669"/>
    <property type="project" value="TreeGrafter"/>
</dbReference>
<dbReference type="HOGENOM" id="CLU_012849_0_1_1"/>
<reference evidence="2 3" key="1">
    <citation type="submission" date="2013-03" db="EMBL/GenBank/DDBJ databases">
        <title>The Genome Sequence of Phialophora europaea CBS 101466.</title>
        <authorList>
            <consortium name="The Broad Institute Genomics Platform"/>
            <person name="Cuomo C."/>
            <person name="de Hoog S."/>
            <person name="Gorbushina A."/>
            <person name="Walker B."/>
            <person name="Young S.K."/>
            <person name="Zeng Q."/>
            <person name="Gargeya S."/>
            <person name="Fitzgerald M."/>
            <person name="Haas B."/>
            <person name="Abouelleil A."/>
            <person name="Allen A.W."/>
            <person name="Alvarado L."/>
            <person name="Arachchi H.M."/>
            <person name="Berlin A.M."/>
            <person name="Chapman S.B."/>
            <person name="Gainer-Dewar J."/>
            <person name="Goldberg J."/>
            <person name="Griggs A."/>
            <person name="Gujja S."/>
            <person name="Hansen M."/>
            <person name="Howarth C."/>
            <person name="Imamovic A."/>
            <person name="Ireland A."/>
            <person name="Larimer J."/>
            <person name="McCowan C."/>
            <person name="Murphy C."/>
            <person name="Pearson M."/>
            <person name="Poon T.W."/>
            <person name="Priest M."/>
            <person name="Roberts A."/>
            <person name="Saif S."/>
            <person name="Shea T."/>
            <person name="Sisk P."/>
            <person name="Sykes S."/>
            <person name="Wortman J."/>
            <person name="Nusbaum C."/>
            <person name="Birren B."/>
        </authorList>
    </citation>
    <scope>NUCLEOTIDE SEQUENCE [LARGE SCALE GENOMIC DNA]</scope>
    <source>
        <strain evidence="2 3">CBS 101466</strain>
    </source>
</reference>
<dbReference type="InParanoid" id="W2RK03"/>
<evidence type="ECO:0000313" key="3">
    <source>
        <dbReference type="Proteomes" id="UP000030752"/>
    </source>
</evidence>
<dbReference type="VEuPathDB" id="FungiDB:HMPREF1541_08953"/>
<accession>W2RK03</accession>
<dbReference type="EMBL" id="KB822725">
    <property type="protein sequence ID" value="ETN36675.1"/>
    <property type="molecule type" value="Genomic_DNA"/>
</dbReference>
<dbReference type="STRING" id="1220924.W2RK03"/>
<evidence type="ECO:0008006" key="4">
    <source>
        <dbReference type="Google" id="ProtNLM"/>
    </source>
</evidence>
<dbReference type="eggNOG" id="ENOG502S6UJ">
    <property type="taxonomic scope" value="Eukaryota"/>
</dbReference>
<dbReference type="PANTHER" id="PTHR28079">
    <property type="entry name" value="RNA POLYMERASE I-SPECIFIC TRANSCRIPTION INITIATION FACTOR RRN5"/>
    <property type="match status" value="1"/>
</dbReference>
<dbReference type="PANTHER" id="PTHR28079:SF1">
    <property type="entry name" value="RNA POLYMERASE I-SPECIFIC TRANSCRIPTION INITIATION FACTOR RRN5"/>
    <property type="match status" value="1"/>
</dbReference>
<feature type="compositionally biased region" description="Acidic residues" evidence="1">
    <location>
        <begin position="433"/>
        <end position="451"/>
    </location>
</feature>
<organism evidence="2 3">
    <name type="scientific">Cyphellophora europaea (strain CBS 101466)</name>
    <name type="common">Phialophora europaea</name>
    <dbReference type="NCBI Taxonomy" id="1220924"/>
    <lineage>
        <taxon>Eukaryota</taxon>
        <taxon>Fungi</taxon>
        <taxon>Dikarya</taxon>
        <taxon>Ascomycota</taxon>
        <taxon>Pezizomycotina</taxon>
        <taxon>Eurotiomycetes</taxon>
        <taxon>Chaetothyriomycetidae</taxon>
        <taxon>Chaetothyriales</taxon>
        <taxon>Cyphellophoraceae</taxon>
        <taxon>Cyphellophora</taxon>
    </lineage>
</organism>
<sequence length="571" mass="64282">MDTGATDDSDYEDSEREASLEDVIPSTGLPRDNQVETVASARNSPVKNFHSSKWSRLGKQHNPKYLDLFRKSWQDDYDPTETEALEASQIGVVRWQPDEKVRVFRALERHGRHDLSLLSREIGTKSELEVKQYLDILQRVELDRQLFSRQTKNITGFEIPAAIEIGVELEGVLEKAADALAANQEQYDFAVASRGYELPYIITKDVATQMDASTDAKELALNDADLENRDLAVQKPDNMFKITNMCGLSEDIFMQGTGDRPMDNWMNVAESGELPSITQDVLADLYELVESLTRRIIQTVIFVTDSRIRATTSSYRRPSATIGIEDVETALDILNLKQSLWNFWVTFPGRRGLGVRSGSHQKGATKTAFLDLDEVKAKLSEPQYRGRHSRSRSHGSASGISEETSTASADLSGSEMSLDGDGMFHSPQPAEADYVDAEEELEEEELSEYLSDEQRADPAPVSRTKRKRLLEEEQDRYMEELDQQARQAEEQRIVNLLGLEDAVSHSEEEDHPLRKRPKVLRKGVEDVYIWRAPYLAEWEARDMTASVFGCGTSAVESRGVTDMPPSSELSS</sequence>
<feature type="region of interest" description="Disordered" evidence="1">
    <location>
        <begin position="380"/>
        <end position="466"/>
    </location>
</feature>
<dbReference type="Proteomes" id="UP000030752">
    <property type="component" value="Unassembled WGS sequence"/>
</dbReference>
<dbReference type="GeneID" id="19976292"/>
<dbReference type="GO" id="GO:0000500">
    <property type="term" value="C:RNA polymerase I upstream activating factor complex"/>
    <property type="evidence" value="ECO:0007669"/>
    <property type="project" value="InterPro"/>
</dbReference>
<dbReference type="GO" id="GO:0006361">
    <property type="term" value="P:transcription initiation at RNA polymerase I promoter"/>
    <property type="evidence" value="ECO:0007669"/>
    <property type="project" value="TreeGrafter"/>
</dbReference>
<feature type="region of interest" description="Disordered" evidence="1">
    <location>
        <begin position="1"/>
        <end position="33"/>
    </location>
</feature>
<dbReference type="Gene3D" id="1.10.10.60">
    <property type="entry name" value="Homeodomain-like"/>
    <property type="match status" value="1"/>
</dbReference>
<dbReference type="GO" id="GO:0001181">
    <property type="term" value="F:RNA polymerase I general transcription initiation factor activity"/>
    <property type="evidence" value="ECO:0007669"/>
    <property type="project" value="TreeGrafter"/>
</dbReference>
<gene>
    <name evidence="2" type="ORF">HMPREF1541_08953</name>
</gene>